<comment type="caution">
    <text evidence="1">The sequence shown here is derived from an EMBL/GenBank/DDBJ whole genome shotgun (WGS) entry which is preliminary data.</text>
</comment>
<dbReference type="Proteomes" id="UP000306236">
    <property type="component" value="Unassembled WGS sequence"/>
</dbReference>
<name>A0A4S5BU01_9BURK</name>
<reference evidence="1 2" key="1">
    <citation type="submission" date="2019-04" db="EMBL/GenBank/DDBJ databases">
        <title>Lampropedia sp YIM MLB12 draf genome.</title>
        <authorList>
            <person name="Wang Y.-X."/>
        </authorList>
    </citation>
    <scope>NUCLEOTIDE SEQUENCE [LARGE SCALE GENOMIC DNA]</scope>
    <source>
        <strain evidence="1 2">YIM MLB12</strain>
    </source>
</reference>
<protein>
    <submittedName>
        <fullName evidence="1">Uncharacterized protein</fullName>
    </submittedName>
</protein>
<dbReference type="RefSeq" id="WP_136405066.1">
    <property type="nucleotide sequence ID" value="NZ_SSWX01000002.1"/>
</dbReference>
<gene>
    <name evidence="1" type="ORF">E8K88_02530</name>
</gene>
<sequence>MVTIYDPPEGDKVALNFIAGDYLPPAGDRVALNFGDSESPIGEDRYIFPLSWDGLSTGDAEVVSMRRTLQAAGWSSHVLGKSQIYNNARLLRPSGILSGNRFGSATVSKSQDIWPTGIQSGVFGQTSLSNWTRDIEHVGSSFLAFGQTRAFNRDQYLRAGNINPRNLYGSARLSHREFYPRPSGIQSMALGQAWLSHEVRGFAAVGGVQSASYGSAWVSHTLRDFRARGIDNMIAMGNPRVQDKAREVKPDAWDSQTFGSTIRPVDQSLFLIGWRTGAMGGASYLQNLRLQIEPIGFHATEGEQYRFGWVEAQMMLRYVSQTPSAETEGGIFGHWTAIENINRAMEVYGFTGLRFGYTNIYNNARTIDIRGIDSLNFGANLADLAERVIAPSGWDSYFSSRYNAVHNDMRPIGPDGIAPELAFGTADVKNTRRYYERLGNFDSIVFGRAWLSEALRSIAIEPRWSIEPPQVDGPVVQLWTRYLGVQGIDAFRASNHDVGIRWNEILARWSKSSDWFGFATLKNLTPELQFEGTELQAFGRPFVRLQWQDYDVQGDSHQVFGRAQVEYRTKIREFRGFDPSRIPASHLVYNAYIPPPEPPDPNRSIFPRGFNSGGVGIPKFPWDMQSTRLVYVTGWKSSNEPAVHEFQTGNIENISIDVDGETAFGTATLGNKNRAVLVAGFPNAMVFDPPRPAFSPHAIYATVEAPPQAVRNHPFRLLHYVNSDGGERAPGVVFGRAWLRLNPVPDQSIYPRWGPLPSAQFGDLAIENWHRYLYPEGLNSLEVRFHVMLGGDLVTEHYDSSDTMKLGNPIVRFASLGPVDPTHYVMPSGVYRDPFLGSKHEVQHFHRQMQLSGWASSSLGSSRGGPVFMRQSLYAGPPRNPEFQGFEISKYGTAWLSHWIREIKPHGVDALEMDYAMSEFDKRMRVTGTPEAGQSAQDIRFLGYDAMRAGVPDVKNLVHFITPDGNADMSRSPLAWPTQD</sequence>
<evidence type="ECO:0000313" key="2">
    <source>
        <dbReference type="Proteomes" id="UP000306236"/>
    </source>
</evidence>
<accession>A0A4S5BU01</accession>
<dbReference type="OrthoDB" id="6671538at2"/>
<organism evidence="1 2">
    <name type="scientific">Lampropedia aestuarii</name>
    <dbReference type="NCBI Taxonomy" id="2562762"/>
    <lineage>
        <taxon>Bacteria</taxon>
        <taxon>Pseudomonadati</taxon>
        <taxon>Pseudomonadota</taxon>
        <taxon>Betaproteobacteria</taxon>
        <taxon>Burkholderiales</taxon>
        <taxon>Comamonadaceae</taxon>
        <taxon>Lampropedia</taxon>
    </lineage>
</organism>
<dbReference type="AlphaFoldDB" id="A0A4S5BU01"/>
<dbReference type="EMBL" id="SSWX01000002">
    <property type="protein sequence ID" value="THJ36160.1"/>
    <property type="molecule type" value="Genomic_DNA"/>
</dbReference>
<evidence type="ECO:0000313" key="1">
    <source>
        <dbReference type="EMBL" id="THJ36160.1"/>
    </source>
</evidence>
<proteinExistence type="predicted"/>
<keyword evidence="2" id="KW-1185">Reference proteome</keyword>